<dbReference type="PANTHER" id="PTHR11686">
    <property type="entry name" value="GAMMA GLUTAMYL TRANSPEPTIDASE"/>
    <property type="match status" value="1"/>
</dbReference>
<evidence type="ECO:0000256" key="3">
    <source>
        <dbReference type="ARBA" id="ARBA00047417"/>
    </source>
</evidence>
<sequence length="511" mass="54183">MDTGVKMRLIKKKFLLSRPKTRNCSGPRQWIRHLLFLPVIAPALLTACGGPSVPLGEIGNVEGNLGGAASDEPRATLVAEDILSSGGTAADAAAALYFTLAVTYPVAASMGGGGECIVYHNETNKLENLQFYNQAPAAGGAIAIPGNIRGMAALQARYGKLEWSQLLAPAEQIAAFGEPLSRAQHMAMVLNKDQLILDYNIQNIFMDKQGEFVAEGAKIRQIRLASLLSALRSEGGASFYNGNWARTFVEDARIAGGTITVSDLLNYKPIWRDAQTFRVDTNMVGVSTGPSGDVYRELWRTLFEGKGILGVDVAIPQSEIAAATAAVFARQTAISPFISHGISSFVTADNKGNAVACVVGLGFPFGSGQMGEISGIVMAGNLAPENREFMTSPMLVVNLPNKDFYYASAATGGAAATVASVSTGLSLFAKGGNLEPAIDAPRLFTMGNQLPLLYETSMPAADVAALKGSFPVMVEVDRLASVNAIYCRDGKVYNCRSRHDPRGYGLSLIEN</sequence>
<comment type="catalytic activity">
    <reaction evidence="1">
        <text>an S-substituted glutathione + H2O = an S-substituted L-cysteinylglycine + L-glutamate</text>
        <dbReference type="Rhea" id="RHEA:59468"/>
        <dbReference type="ChEBI" id="CHEBI:15377"/>
        <dbReference type="ChEBI" id="CHEBI:29985"/>
        <dbReference type="ChEBI" id="CHEBI:90779"/>
        <dbReference type="ChEBI" id="CHEBI:143103"/>
        <dbReference type="EC" id="3.4.19.13"/>
    </reaction>
</comment>
<name>A0A845M7H5_9PROT</name>
<dbReference type="Proteomes" id="UP000445696">
    <property type="component" value="Unassembled WGS sequence"/>
</dbReference>
<evidence type="ECO:0008006" key="6">
    <source>
        <dbReference type="Google" id="ProtNLM"/>
    </source>
</evidence>
<protein>
    <recommendedName>
        <fullName evidence="6">Gamma-glutamyltranspeptidase</fullName>
    </recommendedName>
</protein>
<dbReference type="InterPro" id="IPR029055">
    <property type="entry name" value="Ntn_hydrolases_N"/>
</dbReference>
<evidence type="ECO:0000256" key="2">
    <source>
        <dbReference type="ARBA" id="ARBA00001089"/>
    </source>
</evidence>
<evidence type="ECO:0000256" key="1">
    <source>
        <dbReference type="ARBA" id="ARBA00001049"/>
    </source>
</evidence>
<dbReference type="PANTHER" id="PTHR11686:SF9">
    <property type="entry name" value="RE13973P"/>
    <property type="match status" value="1"/>
</dbReference>
<dbReference type="EMBL" id="WTVA01000001">
    <property type="protein sequence ID" value="MZR20858.1"/>
    <property type="molecule type" value="Genomic_DNA"/>
</dbReference>
<comment type="caution">
    <text evidence="4">The sequence shown here is derived from an EMBL/GenBank/DDBJ whole genome shotgun (WGS) entry which is preliminary data.</text>
</comment>
<evidence type="ECO:0000313" key="4">
    <source>
        <dbReference type="EMBL" id="MZR20858.1"/>
    </source>
</evidence>
<comment type="catalytic activity">
    <reaction evidence="3">
        <text>an N-terminal (5-L-glutamyl)-[peptide] + an alpha-amino acid = 5-L-glutamyl amino acid + an N-terminal L-alpha-aminoacyl-[peptide]</text>
        <dbReference type="Rhea" id="RHEA:23904"/>
        <dbReference type="Rhea" id="RHEA-COMP:9780"/>
        <dbReference type="Rhea" id="RHEA-COMP:9795"/>
        <dbReference type="ChEBI" id="CHEBI:77644"/>
        <dbReference type="ChEBI" id="CHEBI:78597"/>
        <dbReference type="ChEBI" id="CHEBI:78599"/>
        <dbReference type="ChEBI" id="CHEBI:78608"/>
        <dbReference type="EC" id="2.3.2.2"/>
    </reaction>
</comment>
<dbReference type="GO" id="GO:0006751">
    <property type="term" value="P:glutathione catabolic process"/>
    <property type="evidence" value="ECO:0007669"/>
    <property type="project" value="InterPro"/>
</dbReference>
<keyword evidence="5" id="KW-1185">Reference proteome</keyword>
<reference evidence="4 5" key="1">
    <citation type="journal article" date="2014" name="Int. J. Syst. Evol. Microbiol.">
        <title>Sneathiella chungangensis sp. nov., isolated from a marine sand, and emended description of the genus Sneathiella.</title>
        <authorList>
            <person name="Siamphan C."/>
            <person name="Kim H."/>
            <person name="Lee J.S."/>
            <person name="Kim W."/>
        </authorList>
    </citation>
    <scope>NUCLEOTIDE SEQUENCE [LARGE SCALE GENOMIC DNA]</scope>
    <source>
        <strain evidence="4 5">KCTC 32476</strain>
    </source>
</reference>
<dbReference type="AlphaFoldDB" id="A0A845M7H5"/>
<gene>
    <name evidence="4" type="ORF">GQF03_00760</name>
</gene>
<dbReference type="GO" id="GO:0036374">
    <property type="term" value="F:glutathione hydrolase activity"/>
    <property type="evidence" value="ECO:0007669"/>
    <property type="project" value="UniProtKB-EC"/>
</dbReference>
<accession>A0A845M7H5</accession>
<proteinExistence type="predicted"/>
<organism evidence="4 5">
    <name type="scientific">Sneathiella chungangensis</name>
    <dbReference type="NCBI Taxonomy" id="1418234"/>
    <lineage>
        <taxon>Bacteria</taxon>
        <taxon>Pseudomonadati</taxon>
        <taxon>Pseudomonadota</taxon>
        <taxon>Alphaproteobacteria</taxon>
        <taxon>Sneathiellales</taxon>
        <taxon>Sneathiellaceae</taxon>
        <taxon>Sneathiella</taxon>
    </lineage>
</organism>
<comment type="catalytic activity">
    <reaction evidence="2">
        <text>glutathione + H2O = L-cysteinylglycine + L-glutamate</text>
        <dbReference type="Rhea" id="RHEA:28807"/>
        <dbReference type="ChEBI" id="CHEBI:15377"/>
        <dbReference type="ChEBI" id="CHEBI:29985"/>
        <dbReference type="ChEBI" id="CHEBI:57925"/>
        <dbReference type="ChEBI" id="CHEBI:61694"/>
        <dbReference type="EC" id="3.4.19.13"/>
    </reaction>
</comment>
<dbReference type="GO" id="GO:0005886">
    <property type="term" value="C:plasma membrane"/>
    <property type="evidence" value="ECO:0007669"/>
    <property type="project" value="TreeGrafter"/>
</dbReference>
<dbReference type="InterPro" id="IPR043137">
    <property type="entry name" value="GGT_ssub_C"/>
</dbReference>
<dbReference type="Gene3D" id="3.60.20.40">
    <property type="match status" value="1"/>
</dbReference>
<dbReference type="Pfam" id="PF01019">
    <property type="entry name" value="G_glu_transpept"/>
    <property type="match status" value="2"/>
</dbReference>
<dbReference type="InterPro" id="IPR000101">
    <property type="entry name" value="GGT_peptidase"/>
</dbReference>
<dbReference type="GO" id="GO:0103068">
    <property type="term" value="F:leukotriene C4 gamma-glutamyl transferase activity"/>
    <property type="evidence" value="ECO:0007669"/>
    <property type="project" value="UniProtKB-EC"/>
</dbReference>
<evidence type="ECO:0000313" key="5">
    <source>
        <dbReference type="Proteomes" id="UP000445696"/>
    </source>
</evidence>
<dbReference type="SUPFAM" id="SSF56235">
    <property type="entry name" value="N-terminal nucleophile aminohydrolases (Ntn hydrolases)"/>
    <property type="match status" value="1"/>
</dbReference>
<dbReference type="PRINTS" id="PR01210">
    <property type="entry name" value="GGTRANSPTASE"/>
</dbReference>